<dbReference type="InterPro" id="IPR028889">
    <property type="entry name" value="USP"/>
</dbReference>
<accession>A0ABP0QZ25</accession>
<dbReference type="PROSITE" id="PS50235">
    <property type="entry name" value="USP_3"/>
    <property type="match status" value="1"/>
</dbReference>
<evidence type="ECO:0000256" key="1">
    <source>
        <dbReference type="SAM" id="MobiDB-lite"/>
    </source>
</evidence>
<feature type="compositionally biased region" description="Acidic residues" evidence="1">
    <location>
        <begin position="1530"/>
        <end position="1544"/>
    </location>
</feature>
<evidence type="ECO:0000313" key="4">
    <source>
        <dbReference type="Proteomes" id="UP001642484"/>
    </source>
</evidence>
<dbReference type="Proteomes" id="UP001642484">
    <property type="component" value="Unassembled WGS sequence"/>
</dbReference>
<dbReference type="EMBL" id="CAXAMN010025040">
    <property type="protein sequence ID" value="CAK9092201.1"/>
    <property type="molecule type" value="Genomic_DNA"/>
</dbReference>
<feature type="region of interest" description="Disordered" evidence="1">
    <location>
        <begin position="663"/>
        <end position="695"/>
    </location>
</feature>
<evidence type="ECO:0000313" key="3">
    <source>
        <dbReference type="EMBL" id="CAK9092201.1"/>
    </source>
</evidence>
<proteinExistence type="predicted"/>
<gene>
    <name evidence="3" type="ORF">CCMP2556_LOCUS44159</name>
</gene>
<reference evidence="3 4" key="1">
    <citation type="submission" date="2024-02" db="EMBL/GenBank/DDBJ databases">
        <authorList>
            <person name="Chen Y."/>
            <person name="Shah S."/>
            <person name="Dougan E. K."/>
            <person name="Thang M."/>
            <person name="Chan C."/>
        </authorList>
    </citation>
    <scope>NUCLEOTIDE SEQUENCE [LARGE SCALE GENOMIC DNA]</scope>
</reference>
<feature type="region of interest" description="Disordered" evidence="1">
    <location>
        <begin position="276"/>
        <end position="310"/>
    </location>
</feature>
<feature type="domain" description="USP" evidence="2">
    <location>
        <begin position="361"/>
        <end position="616"/>
    </location>
</feature>
<keyword evidence="4" id="KW-1185">Reference proteome</keyword>
<feature type="compositionally biased region" description="Acidic residues" evidence="1">
    <location>
        <begin position="1503"/>
        <end position="1518"/>
    </location>
</feature>
<feature type="region of interest" description="Disordered" evidence="1">
    <location>
        <begin position="1461"/>
        <end position="1574"/>
    </location>
</feature>
<organism evidence="3 4">
    <name type="scientific">Durusdinium trenchii</name>
    <dbReference type="NCBI Taxonomy" id="1381693"/>
    <lineage>
        <taxon>Eukaryota</taxon>
        <taxon>Sar</taxon>
        <taxon>Alveolata</taxon>
        <taxon>Dinophyceae</taxon>
        <taxon>Suessiales</taxon>
        <taxon>Symbiodiniaceae</taxon>
        <taxon>Durusdinium</taxon>
    </lineage>
</organism>
<feature type="compositionally biased region" description="Basic and acidic residues" evidence="1">
    <location>
        <begin position="669"/>
        <end position="685"/>
    </location>
</feature>
<dbReference type="InterPro" id="IPR038765">
    <property type="entry name" value="Papain-like_cys_pep_sf"/>
</dbReference>
<feature type="compositionally biased region" description="Acidic residues" evidence="1">
    <location>
        <begin position="1680"/>
        <end position="1692"/>
    </location>
</feature>
<protein>
    <recommendedName>
        <fullName evidence="2">USP domain-containing protein</fullName>
    </recommendedName>
</protein>
<evidence type="ECO:0000259" key="2">
    <source>
        <dbReference type="PROSITE" id="PS50235"/>
    </source>
</evidence>
<sequence length="2133" mass="241912">MGADHIPEVIVDMRVVFCAVSLLALNEATPMYQHMTEVRLTGTLARAYRSKTVPQLMRVQSSARRLIDMLTMNGKTQNGRAFRLYMEGHHIDIAQSDLPDDTSLMQMHTQACHRHKKACHEVRKARIDAMLMQAREVITDTWVQEHVTIFADDIHAGASFRSPQELQQTLADDATLQEKRRALDRHTDPLNWDAIAEDKELCDHMRLHLHLLQGDIQTILSAPEDAFHLTQVCLLCMQQFRQADPFHALLLEVTQTHPTWCNDFYDKNSMRYGQAHPRVRRHATEQQRAEQGTKPGGLDAGPGIEDLDGQTGGELDLAAGVCTRAPTHPTMQPDSTGASGPFEELQSSMIRTMMSQWLQSTGFLNEGVMCYVNSSVACTLWAITQQSSFVREHLGPNYTAILKLLQGQHPMSLTAQPELRTLFDEWGDTHRPQDVAEFTTALLSWLQAPGINHEWQRAFSAADGFHVEDGDCNAYNLLCIDVLSELDEEKLTLESLLPTWHDALHMKAALLDDSRVLILHVMRTYPLIRGLSIGTQLTWSTHIQIPVSEADYTRRWESYEVIAFGCYSGSGTNGHWNCVLRNGTDWILRDDNPMPKRLTSIPFHLTETATTFWLTRTDECLAHPPLWTPRFDPYDNLAIQAMCKVLQDRSSPGLSDRAGWAREYASARQETRGRGPDFGGGRDTDPPPGYDGENPELTFRAFEKQDTAGDNYDPENAPYTGWEDLDDEQYLFLAEGDLDEIMDEQDVMAALAAYQDTRQALKDQRLSRGATESEKPYMERAHAASEGEVPFCGITTSFEGIVDTVGRRAHNPKAPLRNWRVIMDKIGMLLVLAALQDATEAWCLELVLPRSGRKSMQTIEDYYAEGPSAEAIAEQDYTDRFRKCLHSPQEQSEGWWKRLQLLHRAQSVGPTQKVMTLTRSEGRMVMESPFSSPSGETKMDPVKEELRAEMGTHMGILLQQLKNEQAVEKSKEGGLSDGFRSYANGDGELTSVPEVVEGECNQSRPEPGDQCGRRGVRRLKDGESWVKCADASHRTMRWVSCTLTTFYTIDEQYWIQEGEHWKERTGPIPKEASEIYVIVKPDRRGEHEMDWGDDRNRQLSRKERQLIEKAMKKAEAKLRPVAVGELYSPPRISNHLKKKGLEVGTSFDLLTRWDLAQEDQKRWSHLMAWQEPHLQQVANRTDVKSVVCDQCTFGLNVDGAGLNRKRTRWLSNIPEVLQALDKRCDQSHQRVPLQNGRPRLAQVYPELLCEAVAKGIMAFLKKNQTTYVMDEEEESGEGPGLYEPNKAEKRAIMKVHRSVGHPQKQEFIRFLRVIDPTLLEGVITDDIEKLHQCMHRIARKAFCEHNAKSTYKKALRSRPRVWTDYKPGEYAYVFRTPKVKKRKHGAPPEEADLSTKARWIGPGIVITPDGANLCVAMLGELWKVAREQCRPDTTDERTGIEVVLNKCRELVEEFRHGSHRAGYKDITQEEFPPEAEDEGEERLRPEDQRRRVGFQLEPREMADYEPEYPEGMIDQEPEEPPKRRRSMIEPEQEEVPSSDPEEKEQNELFNPAFPEGVTETPPRPEGPNGRHDHLAPYMADEADEEVDQKRLQAIANFNQKKADRDYWECRLQEGEVTTTSVPWHLIGLSSSGPPRSKRQWQRIKNLNKGLREGCVKRTALSFKGEGGKEKKKRRTKVENEEPVDAEGQDESGAESGNQRRACMMMATGQAPISSLQDLGKVPHGLGAPVGLDPLQHVSFALPAKHRAGSLQALNSDLQAINPELQLLTSSIHGPLRQSLLAMAGVTAKAKGFLRDLQFGFPLLGELPPREGSSKTDVFKAGVTAQELQDGAPVREWRAKGVDFSLRTSKHHLALVQARYNIGNDKALMRAAEALKLDKEDVFTSGVAVLLTTRDIWVGLRDAWRLREEILLKKWQVTSGACCKRPCKQRVRKLAPSEKAWLRKMLHPAAQRADCIDLTRQRCYLLCRTRLTHWIALKQASGPSVASGLKPWRQFAVVRLGYKVVVAERIFCLVLSGWRGQDISYQRLRTALRTDEVTLALQGLKKAEQASAHQILKEVKLTAQDVLLQLLQPLRQRFHFQGVSSRQRNCHGQVWAPVHFMMQMGLWKTLKYVSPDALDEGVFWREVANEAEEE</sequence>
<feature type="region of interest" description="Disordered" evidence="1">
    <location>
        <begin position="1664"/>
        <end position="1697"/>
    </location>
</feature>
<name>A0ABP0QZ25_9DINO</name>
<dbReference type="SUPFAM" id="SSF54001">
    <property type="entry name" value="Cysteine proteinases"/>
    <property type="match status" value="1"/>
</dbReference>
<feature type="compositionally biased region" description="Basic and acidic residues" evidence="1">
    <location>
        <begin position="1481"/>
        <end position="1490"/>
    </location>
</feature>
<feature type="compositionally biased region" description="Acidic residues" evidence="1">
    <location>
        <begin position="1471"/>
        <end position="1480"/>
    </location>
</feature>
<comment type="caution">
    <text evidence="3">The sequence shown here is derived from an EMBL/GenBank/DDBJ whole genome shotgun (WGS) entry which is preliminary data.</text>
</comment>